<organism evidence="3 4">
    <name type="scientific">Cuscuta campestris</name>
    <dbReference type="NCBI Taxonomy" id="132261"/>
    <lineage>
        <taxon>Eukaryota</taxon>
        <taxon>Viridiplantae</taxon>
        <taxon>Streptophyta</taxon>
        <taxon>Embryophyta</taxon>
        <taxon>Tracheophyta</taxon>
        <taxon>Spermatophyta</taxon>
        <taxon>Magnoliopsida</taxon>
        <taxon>eudicotyledons</taxon>
        <taxon>Gunneridae</taxon>
        <taxon>Pentapetalae</taxon>
        <taxon>asterids</taxon>
        <taxon>lamiids</taxon>
        <taxon>Solanales</taxon>
        <taxon>Convolvulaceae</taxon>
        <taxon>Cuscuteae</taxon>
        <taxon>Cuscuta</taxon>
        <taxon>Cuscuta subgen. Grammica</taxon>
        <taxon>Cuscuta sect. Cleistogrammica</taxon>
    </lineage>
</organism>
<dbReference type="PANTHER" id="PTHR42648">
    <property type="entry name" value="TRANSPOSASE, PUTATIVE-RELATED"/>
    <property type="match status" value="1"/>
</dbReference>
<protein>
    <recommendedName>
        <fullName evidence="2">Integrase catalytic domain-containing protein</fullName>
    </recommendedName>
</protein>
<dbReference type="PANTHER" id="PTHR42648:SF27">
    <property type="entry name" value="RNA-DIRECTED DNA POLYMERASE"/>
    <property type="match status" value="1"/>
</dbReference>
<evidence type="ECO:0000313" key="4">
    <source>
        <dbReference type="Proteomes" id="UP000595140"/>
    </source>
</evidence>
<evidence type="ECO:0000313" key="3">
    <source>
        <dbReference type="EMBL" id="VFQ88311.1"/>
    </source>
</evidence>
<dbReference type="InterPro" id="IPR036397">
    <property type="entry name" value="RNaseH_sf"/>
</dbReference>
<dbReference type="PROSITE" id="PS50994">
    <property type="entry name" value="INTEGRASE"/>
    <property type="match status" value="1"/>
</dbReference>
<feature type="compositionally biased region" description="Basic residues" evidence="1">
    <location>
        <begin position="8"/>
        <end position="23"/>
    </location>
</feature>
<gene>
    <name evidence="3" type="ORF">CCAM_LOCUS30087</name>
</gene>
<dbReference type="InterPro" id="IPR012337">
    <property type="entry name" value="RNaseH-like_sf"/>
</dbReference>
<dbReference type="EMBL" id="OOIL02003526">
    <property type="protein sequence ID" value="VFQ88311.1"/>
    <property type="molecule type" value="Genomic_DNA"/>
</dbReference>
<dbReference type="GO" id="GO:0015074">
    <property type="term" value="P:DNA integration"/>
    <property type="evidence" value="ECO:0007669"/>
    <property type="project" value="InterPro"/>
</dbReference>
<keyword evidence="4" id="KW-1185">Reference proteome</keyword>
<reference evidence="3 4" key="1">
    <citation type="submission" date="2018-04" db="EMBL/GenBank/DDBJ databases">
        <authorList>
            <person name="Vogel A."/>
        </authorList>
    </citation>
    <scope>NUCLEOTIDE SEQUENCE [LARGE SCALE GENOMIC DNA]</scope>
</reference>
<dbReference type="Gene3D" id="3.30.420.10">
    <property type="entry name" value="Ribonuclease H-like superfamily/Ribonuclease H"/>
    <property type="match status" value="2"/>
</dbReference>
<dbReference type="Pfam" id="PF25597">
    <property type="entry name" value="SH3_retrovirus"/>
    <property type="match status" value="1"/>
</dbReference>
<proteinExistence type="predicted"/>
<dbReference type="AlphaFoldDB" id="A0A484MH13"/>
<dbReference type="SUPFAM" id="SSF53098">
    <property type="entry name" value="Ribonuclease H-like"/>
    <property type="match status" value="1"/>
</dbReference>
<dbReference type="GO" id="GO:0003676">
    <property type="term" value="F:nucleic acid binding"/>
    <property type="evidence" value="ECO:0007669"/>
    <property type="project" value="InterPro"/>
</dbReference>
<accession>A0A484MH13</accession>
<dbReference type="CDD" id="cd09272">
    <property type="entry name" value="RNase_HI_RT_Ty1"/>
    <property type="match status" value="1"/>
</dbReference>
<dbReference type="InterPro" id="IPR039537">
    <property type="entry name" value="Retrotran_Ty1/copia-like"/>
</dbReference>
<sequence>MGSGKAQNAKKAKKKLPRSPKKIRSGDDVTDTPSLNTDIVMELLEKEKAQTDSSTSETSPPHVEDVPDTCAQVGITSTQESPQVFDKMPEPEKDAAKPVTFADLFKGNRDPDQGMILKQYDVGEGVLHIPDSIIKPVEELWGFCLVGCFTGCFPGLKAVDAIVKSWNVPCRIISHCKGWVILKFENDKDRLDVLGGERDKAYGKEFRLKIPSHGFMFDFAKFTTLPVSVQLHYVPLQLWSEEGIGMLASIVGKPLRTDLVTKQQGKGRFCTVLVEVDFSKQPVTNFEVACISKTYTQIVVFEEDPKYCFHCKTWNHGPFYCKALELARKKELADLEATHKVAMDKPNDHKEPPGKAGARDWVPTEKNIHVEPKGGLFPSSSNYKEKDKEPIPKIGGLVVDNMVGKGADLQKKKRNVDGDMEKNLRIVLDRERKLYILETDPPKTPKANACASELTSFKKYEDDARDVKCIIMASMTAELQRLHADMEVRPMIQRLRDLYQGQPQNSDIYIIEVNMSDFTSWVMDTGCGSHICTSMQNLHEVRHLTEGEVQLKAPFTGHAERASDVLGLIHSDVCSPINTEARGGFSYFVTFTDDLSRYGYVYLMKHKSECFDKFKEFRNEVEKQLGKSIKTLRSDRGGEYLSLEFDDYLKEHGILSQLTPPGTAQLNGVSERRNRTLLDMVRSMMSLTTLPESFWGKALLTAAHTLNRVPSKAVGSTPYELWCGTKPNLSYLRIWGCDVYVRCLMTSGKLDSKSDRCKFVGYLKETKGYEFYHPTDNKIFVARNGTFLEKEFLSAISSGRKVDLEEIREPQEEISIAVEPERQDLVSRPAQVLPRRSDRMRNPPSRYGFLVSDEGDVLLVDQGEPETYLEAITCPESEEWLNAMKSEMESMYTNQTWLSENFSMKDLGNASYALGIRIYRDRYQGNPGEAHWTAVKNILKYLRNTKDAFLVYGGEEELKVIDYTDASFQTDRDDYKSQAGYVFCLNGGAFSWKSSKQDTTADSTTEAEYMAAAEAAKEGVWIKKFISELGVVPSINDPILLFCDNTGAIAQAKEPRSHQKTKHIVRRYHIIREIVDRGDVEICKVGTDDNIADPLTKPLGKLKHEGHTRSMGTRPMPDWP</sequence>
<dbReference type="OrthoDB" id="3344688at2759"/>
<dbReference type="InterPro" id="IPR057670">
    <property type="entry name" value="SH3_retrovirus"/>
</dbReference>
<evidence type="ECO:0000259" key="2">
    <source>
        <dbReference type="PROSITE" id="PS50994"/>
    </source>
</evidence>
<feature type="domain" description="Integrase catalytic" evidence="2">
    <location>
        <begin position="550"/>
        <end position="726"/>
    </location>
</feature>
<name>A0A484MH13_9ASTE</name>
<evidence type="ECO:0000256" key="1">
    <source>
        <dbReference type="SAM" id="MobiDB-lite"/>
    </source>
</evidence>
<dbReference type="InterPro" id="IPR001584">
    <property type="entry name" value="Integrase_cat-core"/>
</dbReference>
<feature type="region of interest" description="Disordered" evidence="1">
    <location>
        <begin position="1"/>
        <end position="68"/>
    </location>
</feature>
<dbReference type="Proteomes" id="UP000595140">
    <property type="component" value="Unassembled WGS sequence"/>
</dbReference>
<dbReference type="Pfam" id="PF00665">
    <property type="entry name" value="rve"/>
    <property type="match status" value="1"/>
</dbReference>
<feature type="region of interest" description="Disordered" evidence="1">
    <location>
        <begin position="1096"/>
        <end position="1120"/>
    </location>
</feature>